<evidence type="ECO:0000313" key="2">
    <source>
        <dbReference type="EMBL" id="RCS59341.1"/>
    </source>
</evidence>
<evidence type="ECO:0000313" key="3">
    <source>
        <dbReference type="Proteomes" id="UP000252357"/>
    </source>
</evidence>
<gene>
    <name evidence="2" type="ORF">DU000_00955</name>
</gene>
<accession>A0A368L757</accession>
<proteinExistence type="predicted"/>
<protein>
    <submittedName>
        <fullName evidence="2">DUF3106 domain-containing protein</fullName>
    </submittedName>
</protein>
<dbReference type="EMBL" id="QPGB01000001">
    <property type="protein sequence ID" value="RCS59341.1"/>
    <property type="molecule type" value="Genomic_DNA"/>
</dbReference>
<organism evidence="2 3">
    <name type="scientific">Parvibium lacunae</name>
    <dbReference type="NCBI Taxonomy" id="1888893"/>
    <lineage>
        <taxon>Bacteria</taxon>
        <taxon>Pseudomonadati</taxon>
        <taxon>Pseudomonadota</taxon>
        <taxon>Betaproteobacteria</taxon>
        <taxon>Burkholderiales</taxon>
        <taxon>Alcaligenaceae</taxon>
        <taxon>Parvibium</taxon>
    </lineage>
</organism>
<name>A0A368L757_9BURK</name>
<reference evidence="2 3" key="1">
    <citation type="journal article" date="2018" name="Int. J. Syst. Evol. Microbiol.">
        <title>Parvibium lacunae gen. nov., sp. nov., a new member of the family Alcaligenaceae isolated from a freshwater pond.</title>
        <authorList>
            <person name="Chen W.M."/>
            <person name="Xie P.B."/>
            <person name="Hsu M.Y."/>
            <person name="Sheu S.Y."/>
        </authorList>
    </citation>
    <scope>NUCLEOTIDE SEQUENCE [LARGE SCALE GENOMIC DNA]</scope>
    <source>
        <strain evidence="2 3">KMB9</strain>
    </source>
</reference>
<dbReference type="InterPro" id="IPR021455">
    <property type="entry name" value="DUF3106"/>
</dbReference>
<dbReference type="Pfam" id="PF11304">
    <property type="entry name" value="DUF3106"/>
    <property type="match status" value="1"/>
</dbReference>
<evidence type="ECO:0000256" key="1">
    <source>
        <dbReference type="SAM" id="MobiDB-lite"/>
    </source>
</evidence>
<sequence length="196" mass="21971">MIDHFRCCLFSATVLLCCSGHAETQPEIAPTVSSLKNSPPAPPPAGPHLLSAPLAPEWKNLTPAQQSVLAPLREDWPKMVNARKLKWLEIANRYPKMSPLEQQRLQDRMREWARLTPEQRQAVRESFSAARKLPADKKQEKWQNYQQLADEEKIRLQSASSAPVRLQRLAPGLHAQINAGSHRPVIASKPLAAGSR</sequence>
<keyword evidence="3" id="KW-1185">Reference proteome</keyword>
<feature type="region of interest" description="Disordered" evidence="1">
    <location>
        <begin position="31"/>
        <end position="50"/>
    </location>
</feature>
<dbReference type="Proteomes" id="UP000252357">
    <property type="component" value="Unassembled WGS sequence"/>
</dbReference>
<comment type="caution">
    <text evidence="2">The sequence shown here is derived from an EMBL/GenBank/DDBJ whole genome shotgun (WGS) entry which is preliminary data.</text>
</comment>
<dbReference type="AlphaFoldDB" id="A0A368L757"/>